<protein>
    <submittedName>
        <fullName evidence="1">Uncharacterized protein</fullName>
    </submittedName>
</protein>
<dbReference type="Proteomes" id="UP001244640">
    <property type="component" value="Unassembled WGS sequence"/>
</dbReference>
<comment type="caution">
    <text evidence="1">The sequence shown here is derived from an EMBL/GenBank/DDBJ whole genome shotgun (WGS) entry which is preliminary data.</text>
</comment>
<accession>A0ABU0TZI5</accession>
<name>A0ABU0TZI5_9SPHI</name>
<dbReference type="RefSeq" id="WP_307184247.1">
    <property type="nucleotide sequence ID" value="NZ_JAUTBA010000001.1"/>
</dbReference>
<organism evidence="1 2">
    <name type="scientific">Sphingobacterium zeae</name>
    <dbReference type="NCBI Taxonomy" id="1776859"/>
    <lineage>
        <taxon>Bacteria</taxon>
        <taxon>Pseudomonadati</taxon>
        <taxon>Bacteroidota</taxon>
        <taxon>Sphingobacteriia</taxon>
        <taxon>Sphingobacteriales</taxon>
        <taxon>Sphingobacteriaceae</taxon>
        <taxon>Sphingobacterium</taxon>
    </lineage>
</organism>
<evidence type="ECO:0000313" key="1">
    <source>
        <dbReference type="EMBL" id="MDQ1148117.1"/>
    </source>
</evidence>
<proteinExistence type="predicted"/>
<keyword evidence="2" id="KW-1185">Reference proteome</keyword>
<gene>
    <name evidence="1" type="ORF">QE382_000101</name>
</gene>
<reference evidence="1 2" key="1">
    <citation type="submission" date="2023-07" db="EMBL/GenBank/DDBJ databases">
        <title>Functional and genomic diversity of the sorghum phyllosphere microbiome.</title>
        <authorList>
            <person name="Shade A."/>
        </authorList>
    </citation>
    <scope>NUCLEOTIDE SEQUENCE [LARGE SCALE GENOMIC DNA]</scope>
    <source>
        <strain evidence="1 2">SORGH_AS_0892</strain>
    </source>
</reference>
<evidence type="ECO:0000313" key="2">
    <source>
        <dbReference type="Proteomes" id="UP001244640"/>
    </source>
</evidence>
<sequence>MKRKIVFNKKKREQFKKESEFVLFVATTTNYFLRPRTIYQMAADFSNEYSFEITAERINSILRKIVVNGILKAHKVPYRYGFGYKHILFSTVVYYHPDLDWNEHPEQIAGYNWMPTYIF</sequence>
<dbReference type="EMBL" id="JAUTBA010000001">
    <property type="protein sequence ID" value="MDQ1148117.1"/>
    <property type="molecule type" value="Genomic_DNA"/>
</dbReference>